<evidence type="ECO:0000256" key="3">
    <source>
        <dbReference type="ARBA" id="ARBA00023274"/>
    </source>
</evidence>
<comment type="caution">
    <text evidence="6">The sequence shown here is derived from an EMBL/GenBank/DDBJ whole genome shotgun (WGS) entry which is preliminary data.</text>
</comment>
<comment type="similarity">
    <text evidence="1 4">Belongs to the eukaryotic ribosomal protein eL8 family.</text>
</comment>
<proteinExistence type="inferred from homology"/>
<feature type="domain" description="Ribosomal protein eL8/eL30/eS12/Gadd45" evidence="5">
    <location>
        <begin position="126"/>
        <end position="215"/>
    </location>
</feature>
<sequence length="264" mass="29916">QPSKKVIKKKVAAPPANLRAAVEKKKAENPLFERRPRDFSIGQDVLPKRDLTRFVRWPKYIRIQRQKAVLLKRLKIPPPVNQFRTALDKQTASQAFKLINKYRPESAEAKKARLQARAEARAAGKKEEVTKRPPMVRFGIQNVTRAIETRKAQLVLIAHDVDPLEVVIFLPALCRKFKIPYAIVKGKAALGTVVRRKTAAVVALTDVNPEDKQTLSKLVESVNNNFLERADEIRKHWGGGIMSDRSNAQQAKLEKARLRDLTGK</sequence>
<name>A0AAN4Z359_9BILA</name>
<dbReference type="AlphaFoldDB" id="A0AAN4Z359"/>
<dbReference type="PRINTS" id="PR00881">
    <property type="entry name" value="L7ARS6FAMILY"/>
</dbReference>
<keyword evidence="3 4" id="KW-0687">Ribonucleoprotein</keyword>
<comment type="function">
    <text evidence="4">Component of the ribosome.</text>
</comment>
<dbReference type="InterPro" id="IPR050257">
    <property type="entry name" value="eL8/uL1-like"/>
</dbReference>
<dbReference type="SUPFAM" id="SSF55315">
    <property type="entry name" value="L30e-like"/>
    <property type="match status" value="1"/>
</dbReference>
<dbReference type="PROSITE" id="PS01082">
    <property type="entry name" value="RIBOSOMAL_L7AE"/>
    <property type="match status" value="1"/>
</dbReference>
<keyword evidence="2 4" id="KW-0689">Ribosomal protein</keyword>
<dbReference type="Gene3D" id="3.30.1330.30">
    <property type="match status" value="1"/>
</dbReference>
<feature type="non-terminal residue" evidence="6">
    <location>
        <position position="1"/>
    </location>
</feature>
<protein>
    <recommendedName>
        <fullName evidence="4">60S ribosomal protein L7a</fullName>
    </recommendedName>
</protein>
<reference evidence="7" key="1">
    <citation type="submission" date="2022-10" db="EMBL/GenBank/DDBJ databases">
        <title>Genome assembly of Pristionchus species.</title>
        <authorList>
            <person name="Yoshida K."/>
            <person name="Sommer R.J."/>
        </authorList>
    </citation>
    <scope>NUCLEOTIDE SEQUENCE [LARGE SCALE GENOMIC DNA]</scope>
    <source>
        <strain evidence="7">RS5460</strain>
    </source>
</reference>
<keyword evidence="7" id="KW-1185">Reference proteome</keyword>
<dbReference type="GO" id="GO:0003723">
    <property type="term" value="F:RNA binding"/>
    <property type="evidence" value="ECO:0007669"/>
    <property type="project" value="UniProtKB-UniRule"/>
</dbReference>
<dbReference type="GO" id="GO:0042254">
    <property type="term" value="P:ribosome biogenesis"/>
    <property type="evidence" value="ECO:0007669"/>
    <property type="project" value="InterPro"/>
</dbReference>
<accession>A0AAN4Z359</accession>
<organism evidence="6 7">
    <name type="scientific">Pristionchus mayeri</name>
    <dbReference type="NCBI Taxonomy" id="1317129"/>
    <lineage>
        <taxon>Eukaryota</taxon>
        <taxon>Metazoa</taxon>
        <taxon>Ecdysozoa</taxon>
        <taxon>Nematoda</taxon>
        <taxon>Chromadorea</taxon>
        <taxon>Rhabditida</taxon>
        <taxon>Rhabditina</taxon>
        <taxon>Diplogasteromorpha</taxon>
        <taxon>Diplogasteroidea</taxon>
        <taxon>Neodiplogasteridae</taxon>
        <taxon>Pristionchus</taxon>
    </lineage>
</organism>
<evidence type="ECO:0000256" key="2">
    <source>
        <dbReference type="ARBA" id="ARBA00022980"/>
    </source>
</evidence>
<dbReference type="FunFam" id="3.30.1330.30:FF:000003">
    <property type="entry name" value="60S ribosomal protein L7a"/>
    <property type="match status" value="1"/>
</dbReference>
<dbReference type="EMBL" id="BTRK01000001">
    <property type="protein sequence ID" value="GMR31721.1"/>
    <property type="molecule type" value="Genomic_DNA"/>
</dbReference>
<evidence type="ECO:0000256" key="1">
    <source>
        <dbReference type="ARBA" id="ARBA00007337"/>
    </source>
</evidence>
<dbReference type="InterPro" id="IPR018492">
    <property type="entry name" value="Ribosomal_eL8/Nhp2"/>
</dbReference>
<dbReference type="Proteomes" id="UP001328107">
    <property type="component" value="Unassembled WGS sequence"/>
</dbReference>
<dbReference type="GO" id="GO:0022625">
    <property type="term" value="C:cytosolic large ribosomal subunit"/>
    <property type="evidence" value="ECO:0007669"/>
    <property type="project" value="UniProtKB-UniRule"/>
</dbReference>
<dbReference type="InterPro" id="IPR029064">
    <property type="entry name" value="Ribosomal_eL30-like_sf"/>
</dbReference>
<dbReference type="PRINTS" id="PR00882">
    <property type="entry name" value="RIBOSOMALL7A"/>
</dbReference>
<gene>
    <name evidence="6" type="ORF">PMAYCL1PPCAC_01916</name>
</gene>
<evidence type="ECO:0000256" key="4">
    <source>
        <dbReference type="RuleBase" id="RU367042"/>
    </source>
</evidence>
<evidence type="ECO:0000313" key="6">
    <source>
        <dbReference type="EMBL" id="GMR31721.1"/>
    </source>
</evidence>
<dbReference type="InterPro" id="IPR004037">
    <property type="entry name" value="Ribosomal_eL8-like_CS"/>
</dbReference>
<dbReference type="InterPro" id="IPR004038">
    <property type="entry name" value="Ribosomal_eL8/eL30/eS12/Gad45"/>
</dbReference>
<dbReference type="InterPro" id="IPR001921">
    <property type="entry name" value="Ribosomal_eL8_euk"/>
</dbReference>
<evidence type="ECO:0000259" key="5">
    <source>
        <dbReference type="Pfam" id="PF01248"/>
    </source>
</evidence>
<dbReference type="PANTHER" id="PTHR23105">
    <property type="entry name" value="RIBOSOMAL PROTEIN L7AE FAMILY MEMBER"/>
    <property type="match status" value="1"/>
</dbReference>
<evidence type="ECO:0000313" key="7">
    <source>
        <dbReference type="Proteomes" id="UP001328107"/>
    </source>
</evidence>
<dbReference type="Pfam" id="PF01248">
    <property type="entry name" value="Ribosomal_L7Ae"/>
    <property type="match status" value="1"/>
</dbReference>